<reference evidence="2 3" key="1">
    <citation type="journal article" date="2017" name="Int. J. Syst. Evol. Microbiol.">
        <title>Bacillus notoginsengisoli sp. nov., a novel bacterium isolated from the rhizosphere of Panax notoginseng.</title>
        <authorList>
            <person name="Zhang M.Y."/>
            <person name="Cheng J."/>
            <person name="Cai Y."/>
            <person name="Zhang T.Y."/>
            <person name="Wu Y.Y."/>
            <person name="Manikprabhu D."/>
            <person name="Li W.J."/>
            <person name="Zhang Y.X."/>
        </authorList>
    </citation>
    <scope>NUCLEOTIDE SEQUENCE [LARGE SCALE GENOMIC DNA]</scope>
    <source>
        <strain evidence="2 3">JCM 30743</strain>
    </source>
</reference>
<dbReference type="AlphaFoldDB" id="A0A417YIL3"/>
<comment type="caution">
    <text evidence="2">The sequence shown here is derived from an EMBL/GenBank/DDBJ whole genome shotgun (WGS) entry which is preliminary data.</text>
</comment>
<dbReference type="Pfam" id="PF09524">
    <property type="entry name" value="Phg_2220_C"/>
    <property type="match status" value="1"/>
</dbReference>
<organism evidence="2 3">
    <name type="scientific">Neobacillus notoginsengisoli</name>
    <dbReference type="NCBI Taxonomy" id="1578198"/>
    <lineage>
        <taxon>Bacteria</taxon>
        <taxon>Bacillati</taxon>
        <taxon>Bacillota</taxon>
        <taxon>Bacilli</taxon>
        <taxon>Bacillales</taxon>
        <taxon>Bacillaceae</taxon>
        <taxon>Neobacillus</taxon>
    </lineage>
</organism>
<protein>
    <submittedName>
        <fullName evidence="2">Replication protein</fullName>
    </submittedName>
</protein>
<sequence>MSKLLIRERPIMVTPALAVKIGLNEAIVLQQIHYWLTKELHLIDGRSWIYNTYKEWNEQLPFWSESTIKRVFKTLEDLGYVVSGNFNRSKMDQTKWYTIDYEKLKELDEEEFTLVDVEDLSEPEAQKKTEVVEEVPVAEVVEYLNKKTYSTYKTGTGKTRILIRARWMEGFRLADFKKVIDKKADEWLEHPKWSRYLRPETLFGPKFESYLNQKTVRKREEDFYFDDE</sequence>
<evidence type="ECO:0000313" key="3">
    <source>
        <dbReference type="Proteomes" id="UP000284416"/>
    </source>
</evidence>
<feature type="domain" description="Phage conserved hypothetical protein C-terminal" evidence="1">
    <location>
        <begin position="140"/>
        <end position="212"/>
    </location>
</feature>
<evidence type="ECO:0000259" key="1">
    <source>
        <dbReference type="Pfam" id="PF09524"/>
    </source>
</evidence>
<dbReference type="OrthoDB" id="1258529at2"/>
<dbReference type="Proteomes" id="UP000284416">
    <property type="component" value="Unassembled WGS sequence"/>
</dbReference>
<evidence type="ECO:0000313" key="2">
    <source>
        <dbReference type="EMBL" id="RHW32859.1"/>
    </source>
</evidence>
<dbReference type="InterPro" id="IPR011741">
    <property type="entry name" value="Phg_2220_C"/>
</dbReference>
<dbReference type="EMBL" id="QWEG01000018">
    <property type="protein sequence ID" value="RHW32859.1"/>
    <property type="molecule type" value="Genomic_DNA"/>
</dbReference>
<proteinExistence type="predicted"/>
<keyword evidence="3" id="KW-1185">Reference proteome</keyword>
<name>A0A417YIL3_9BACI</name>
<accession>A0A417YIL3</accession>
<dbReference type="RefSeq" id="WP_118924200.1">
    <property type="nucleotide sequence ID" value="NZ_QWEG01000018.1"/>
</dbReference>
<dbReference type="NCBIfam" id="TIGR02220">
    <property type="entry name" value="phg_TIGR02220"/>
    <property type="match status" value="1"/>
</dbReference>
<gene>
    <name evidence="2" type="ORF">D1B31_21060</name>
</gene>